<feature type="compositionally biased region" description="Polar residues" evidence="1">
    <location>
        <begin position="821"/>
        <end position="836"/>
    </location>
</feature>
<dbReference type="AlphaFoldDB" id="A0A0G4HM62"/>
<name>A0A0G4HM62_9ALVE</name>
<gene>
    <name evidence="2" type="ORF">Cvel_29026</name>
</gene>
<feature type="compositionally biased region" description="Pro residues" evidence="1">
    <location>
        <begin position="640"/>
        <end position="650"/>
    </location>
</feature>
<feature type="region of interest" description="Disordered" evidence="1">
    <location>
        <begin position="768"/>
        <end position="789"/>
    </location>
</feature>
<protein>
    <submittedName>
        <fullName evidence="2">Uncharacterized protein</fullName>
    </submittedName>
</protein>
<dbReference type="EMBL" id="CDMZ01003147">
    <property type="protein sequence ID" value="CEM45292.1"/>
    <property type="molecule type" value="Genomic_DNA"/>
</dbReference>
<feature type="compositionally biased region" description="Basic residues" evidence="1">
    <location>
        <begin position="191"/>
        <end position="201"/>
    </location>
</feature>
<feature type="region of interest" description="Disordered" evidence="1">
    <location>
        <begin position="152"/>
        <end position="228"/>
    </location>
</feature>
<proteinExistence type="predicted"/>
<feature type="region of interest" description="Disordered" evidence="1">
    <location>
        <begin position="629"/>
        <end position="662"/>
    </location>
</feature>
<evidence type="ECO:0000256" key="1">
    <source>
        <dbReference type="SAM" id="MobiDB-lite"/>
    </source>
</evidence>
<feature type="region of interest" description="Disordered" evidence="1">
    <location>
        <begin position="686"/>
        <end position="708"/>
    </location>
</feature>
<dbReference type="VEuPathDB" id="CryptoDB:Cvel_29026"/>
<organism evidence="2">
    <name type="scientific">Chromera velia CCMP2878</name>
    <dbReference type="NCBI Taxonomy" id="1169474"/>
    <lineage>
        <taxon>Eukaryota</taxon>
        <taxon>Sar</taxon>
        <taxon>Alveolata</taxon>
        <taxon>Colpodellida</taxon>
        <taxon>Chromeraceae</taxon>
        <taxon>Chromera</taxon>
    </lineage>
</organism>
<accession>A0A0G4HM62</accession>
<reference evidence="2" key="1">
    <citation type="submission" date="2014-11" db="EMBL/GenBank/DDBJ databases">
        <authorList>
            <person name="Otto D Thomas"/>
            <person name="Naeem Raeece"/>
        </authorList>
    </citation>
    <scope>NUCLEOTIDE SEQUENCE</scope>
</reference>
<feature type="compositionally biased region" description="Polar residues" evidence="1">
    <location>
        <begin position="772"/>
        <end position="789"/>
    </location>
</feature>
<sequence length="924" mass="102205">MASQSAAQREFEHWESLCRHRFRIPSTQLLMRKLPLKLNPFVLEITYEEELDRAFDQVGEVLEELNAARGSATFIPKAQMVLKLLKDVRGLGIWFKEFDGRFTELYSLRSEIKKAIRDHALRYTHMSFFWDFLLPSERQKFRDRHIELFGFPLPSRPGDAEGEGAEGPKPSAGVTGACPEGTKAERPVQKGGRKGGKRKEKSKQNSSMKKEKKPETESPPSDGPPKQDSCLCDECQNVTWSCFERGEREEAFRRAVHKVATEEEEVTRGGPSFSLFKEVREFEREGEAVWCRFDRRRDEVHKAIPTNSDSLTSVKWEGPGCLSLLDHLEYCLPKSRPSIQATDMIRARYWLAQHDPSFLEEGREAVGALRERTLTLEKLLMSLRWADEMITQRGSWRGNLEMERGKEEGSTCCMENLTGARRIEVVKERGSESSRETDTPDVRCIVEAAVRSCMGEDFDRHYARLRVYIAVAEFFIALEALCRTPEKLLLQYTNFPDLCDRIVSQAEEKVKEAGEDPASLAALCFSPGDFFQLRTMASVEEASTYSSSTDMETEHFLLSRLTEAKLQLLGHDVTKKVARHMKAVLSEREGISCVTKHKVSDGDRDFLSLSCDAHSNSSSASDTLITSNQISNPIPQASPSSPPKAPPPRAPANSERLSVRQSVHQPHTLIGTEKSFSSLLAAKLDQPCPPVEEGGQPEPQSEEEGEGEAVPLPATVVDAQGEAVPLPVTVVDAHGDVVMGGVEEAEEDDGFRVSFFSLSTSEILQHAPTNPEAHSNTTPVNTLPPSSVPPSITLSSPAAFSFHAPDFVLRKTRRRTNKLKPTSTTLPPMQPSTQHKPASFHFPPPPSPSHPHAEGSVLKDYRLGRAKRDPTVPTSSPLAATLPVSVSVGDPEAPPAPPATAAVGSDLEAAFGPGQAMAEALALQ</sequence>
<evidence type="ECO:0000313" key="2">
    <source>
        <dbReference type="EMBL" id="CEM45292.1"/>
    </source>
</evidence>
<feature type="region of interest" description="Disordered" evidence="1">
    <location>
        <begin position="814"/>
        <end position="855"/>
    </location>
</feature>